<dbReference type="AlphaFoldDB" id="A4G965"/>
<feature type="chain" id="PRO_5002668266" description="Secreted protein" evidence="1">
    <location>
        <begin position="35"/>
        <end position="148"/>
    </location>
</feature>
<proteinExistence type="predicted"/>
<sequence length="148" mass="15641">MLFAHDAFCKVPQRALALAVFAVGLSLGSTAALAADAATSTYQQERAACLKGQTYEDKATCLKEAGAALNDARRGRLSEGAASYEQNALMRCNALPAADREDCARRVRGEGTVSGSVGTGGIYRETTTVIVGPQPEPAQPMPMQNQRY</sequence>
<protein>
    <recommendedName>
        <fullName evidence="4">Secreted protein</fullName>
    </recommendedName>
</protein>
<keyword evidence="3" id="KW-1185">Reference proteome</keyword>
<accession>A4G965</accession>
<organism evidence="2 3">
    <name type="scientific">Herminiimonas arsenicoxydans</name>
    <dbReference type="NCBI Taxonomy" id="204773"/>
    <lineage>
        <taxon>Bacteria</taxon>
        <taxon>Pseudomonadati</taxon>
        <taxon>Pseudomonadota</taxon>
        <taxon>Betaproteobacteria</taxon>
        <taxon>Burkholderiales</taxon>
        <taxon>Oxalobacteraceae</taxon>
        <taxon>Herminiimonas</taxon>
    </lineage>
</organism>
<dbReference type="KEGG" id="har:HEAR2939"/>
<dbReference type="Proteomes" id="UP000006697">
    <property type="component" value="Chromosome"/>
</dbReference>
<keyword evidence="1" id="KW-0732">Signal</keyword>
<dbReference type="STRING" id="204773.HEAR2939"/>
<gene>
    <name evidence="2" type="ordered locus">HEAR2939</name>
</gene>
<dbReference type="HOGENOM" id="CLU_125846_0_1_4"/>
<evidence type="ECO:0008006" key="4">
    <source>
        <dbReference type="Google" id="ProtNLM"/>
    </source>
</evidence>
<evidence type="ECO:0000313" key="2">
    <source>
        <dbReference type="EMBL" id="CAL63052.1"/>
    </source>
</evidence>
<evidence type="ECO:0000313" key="3">
    <source>
        <dbReference type="Proteomes" id="UP000006697"/>
    </source>
</evidence>
<evidence type="ECO:0000256" key="1">
    <source>
        <dbReference type="SAM" id="SignalP"/>
    </source>
</evidence>
<dbReference type="eggNOG" id="ENOG503354C">
    <property type="taxonomic scope" value="Bacteria"/>
</dbReference>
<reference evidence="2 3" key="1">
    <citation type="journal article" date="2007" name="PLoS Genet.">
        <title>A tale of two oxidation states: bacterial colonization of arsenic-rich environments.</title>
        <authorList>
            <person name="Muller D."/>
            <person name="Medigue C."/>
            <person name="Koechler S."/>
            <person name="Barbe V."/>
            <person name="Barakat M."/>
            <person name="Talla E."/>
            <person name="Bonnefoy V."/>
            <person name="Krin E."/>
            <person name="Arsene-Ploetze F."/>
            <person name="Carapito C."/>
            <person name="Chandler M."/>
            <person name="Cournoyer B."/>
            <person name="Cruveiller S."/>
            <person name="Dossat C."/>
            <person name="Duval S."/>
            <person name="Heymann M."/>
            <person name="Leize E."/>
            <person name="Lieutaud A."/>
            <person name="Lievremont D."/>
            <person name="Makita Y."/>
            <person name="Mangenot S."/>
            <person name="Nitschke W."/>
            <person name="Ortet P."/>
            <person name="Perdrial N."/>
            <person name="Schoepp B."/>
            <person name="Siguier N."/>
            <person name="Simeonova D.D."/>
            <person name="Rouy Z."/>
            <person name="Segurens B."/>
            <person name="Turlin E."/>
            <person name="Vallenet D."/>
            <person name="Van Dorsselaer A."/>
            <person name="Weiss S."/>
            <person name="Weissenbach J."/>
            <person name="Lett M.C."/>
            <person name="Danchin A."/>
            <person name="Bertin P.N."/>
        </authorList>
    </citation>
    <scope>NUCLEOTIDE SEQUENCE [LARGE SCALE GENOMIC DNA]</scope>
    <source>
        <strain evidence="3">ULPAs1</strain>
    </source>
</reference>
<dbReference type="EMBL" id="CU207211">
    <property type="protein sequence ID" value="CAL63052.1"/>
    <property type="molecule type" value="Genomic_DNA"/>
</dbReference>
<name>A4G965_HERAR</name>
<feature type="signal peptide" evidence="1">
    <location>
        <begin position="1"/>
        <end position="34"/>
    </location>
</feature>